<name>A0A0F5QEZ4_9HYPH</name>
<protein>
    <recommendedName>
        <fullName evidence="2">Putative 4-hydroxy-4-methyl-2-oxoglutarate aldolase</fullName>
    </recommendedName>
    <alternativeName>
        <fullName evidence="3">Regulator of ribonuclease activity homolog</fullName>
    </alternativeName>
    <alternativeName>
        <fullName evidence="4">RraA-like protein</fullName>
    </alternativeName>
</protein>
<dbReference type="OrthoDB" id="9812532at2"/>
<organism evidence="6 7">
    <name type="scientific">Devosia epidermidihirudinis</name>
    <dbReference type="NCBI Taxonomy" id="1293439"/>
    <lineage>
        <taxon>Bacteria</taxon>
        <taxon>Pseudomonadati</taxon>
        <taxon>Pseudomonadota</taxon>
        <taxon>Alphaproteobacteria</taxon>
        <taxon>Hyphomicrobiales</taxon>
        <taxon>Devosiaceae</taxon>
        <taxon>Devosia</taxon>
    </lineage>
</organism>
<reference evidence="6 7" key="1">
    <citation type="submission" date="2015-03" db="EMBL/GenBank/DDBJ databases">
        <authorList>
            <person name="Lepp D."/>
            <person name="Hassan Y.I."/>
            <person name="Li X.-Z."/>
            <person name="Zhou T."/>
        </authorList>
    </citation>
    <scope>NUCLEOTIDE SEQUENCE [LARGE SCALE GENOMIC DNA]</scope>
    <source>
        <strain evidence="6 7">E84</strain>
    </source>
</reference>
<feature type="binding site" evidence="5">
    <location>
        <position position="123"/>
    </location>
    <ligand>
        <name>substrate</name>
    </ligand>
</feature>
<evidence type="ECO:0000256" key="4">
    <source>
        <dbReference type="ARBA" id="ARBA00030169"/>
    </source>
</evidence>
<gene>
    <name evidence="6" type="ORF">WH87_03420</name>
</gene>
<dbReference type="Proteomes" id="UP000033411">
    <property type="component" value="Unassembled WGS sequence"/>
</dbReference>
<dbReference type="Gene3D" id="3.50.30.40">
    <property type="entry name" value="Ribonuclease E inhibitor RraA/RraA-like"/>
    <property type="match status" value="1"/>
</dbReference>
<dbReference type="CDD" id="cd16841">
    <property type="entry name" value="RraA_family"/>
    <property type="match status" value="1"/>
</dbReference>
<dbReference type="PANTHER" id="PTHR33254">
    <property type="entry name" value="4-HYDROXY-4-METHYL-2-OXOGLUTARATE ALDOLASE 3-RELATED"/>
    <property type="match status" value="1"/>
</dbReference>
<dbReference type="SUPFAM" id="SSF89562">
    <property type="entry name" value="RraA-like"/>
    <property type="match status" value="1"/>
</dbReference>
<comment type="cofactor">
    <cofactor evidence="1">
        <name>a divalent metal cation</name>
        <dbReference type="ChEBI" id="CHEBI:60240"/>
    </cofactor>
</comment>
<evidence type="ECO:0000256" key="5">
    <source>
        <dbReference type="PIRSR" id="PIRSR605493-1"/>
    </source>
</evidence>
<comment type="cofactor">
    <cofactor evidence="5">
        <name>Mg(2+)</name>
        <dbReference type="ChEBI" id="CHEBI:18420"/>
    </cofactor>
</comment>
<comment type="caution">
    <text evidence="6">The sequence shown here is derived from an EMBL/GenBank/DDBJ whole genome shotgun (WGS) entry which is preliminary data.</text>
</comment>
<dbReference type="InterPro" id="IPR005493">
    <property type="entry name" value="RraA/RraA-like"/>
</dbReference>
<dbReference type="PATRIC" id="fig|1293439.3.peg.240"/>
<dbReference type="Pfam" id="PF03737">
    <property type="entry name" value="RraA-like"/>
    <property type="match status" value="1"/>
</dbReference>
<keyword evidence="7" id="KW-1185">Reference proteome</keyword>
<feature type="binding site" evidence="5">
    <location>
        <position position="124"/>
    </location>
    <ligand>
        <name>Mg(2+)</name>
        <dbReference type="ChEBI" id="CHEBI:18420"/>
    </ligand>
</feature>
<feature type="binding site" evidence="5">
    <location>
        <begin position="101"/>
        <end position="104"/>
    </location>
    <ligand>
        <name>substrate</name>
    </ligand>
</feature>
<dbReference type="STRING" id="1293439.WH87_03420"/>
<keyword evidence="5" id="KW-0479">Metal-binding</keyword>
<sequence>MTNFDYSDTDWDSIKRLSKWYSGDVHDSLEQLGGWGYLSGISLQGALKPGQVVCGPAVTVQFEPSPRKNQPQDVYHHAIDNTPEGGILVVDASCAQGSCSGELMSSGAKTRGAAATVVSGTVRDIAQVRGLGYPLFGRSLSPVSVSGKMEPKRSQVTIDIGGVKVSPGDVIFGDIDGVVVIPKAMLAAVADQADKLGANEASARDRILGGEKLQSVWPVESTYAKG</sequence>
<dbReference type="PANTHER" id="PTHR33254:SF4">
    <property type="entry name" value="4-HYDROXY-4-METHYL-2-OXOGLUTARATE ALDOLASE 3-RELATED"/>
    <property type="match status" value="1"/>
</dbReference>
<dbReference type="RefSeq" id="WP_046138483.1">
    <property type="nucleotide sequence ID" value="NZ_LANJ01000011.1"/>
</dbReference>
<dbReference type="GO" id="GO:0047443">
    <property type="term" value="F:4-hydroxy-4-methyl-2-oxoglutarate aldolase activity"/>
    <property type="evidence" value="ECO:0007669"/>
    <property type="project" value="TreeGrafter"/>
</dbReference>
<evidence type="ECO:0000313" key="6">
    <source>
        <dbReference type="EMBL" id="KKC39288.1"/>
    </source>
</evidence>
<dbReference type="GO" id="GO:0008948">
    <property type="term" value="F:oxaloacetate decarboxylase activity"/>
    <property type="evidence" value="ECO:0007669"/>
    <property type="project" value="TreeGrafter"/>
</dbReference>
<accession>A0A0F5QEZ4</accession>
<dbReference type="AlphaFoldDB" id="A0A0F5QEZ4"/>
<evidence type="ECO:0000256" key="3">
    <source>
        <dbReference type="ARBA" id="ARBA00029596"/>
    </source>
</evidence>
<dbReference type="GO" id="GO:0046872">
    <property type="term" value="F:metal ion binding"/>
    <property type="evidence" value="ECO:0007669"/>
    <property type="project" value="UniProtKB-KW"/>
</dbReference>
<keyword evidence="5" id="KW-0460">Magnesium</keyword>
<dbReference type="InterPro" id="IPR036704">
    <property type="entry name" value="RraA/RraA-like_sf"/>
</dbReference>
<evidence type="ECO:0000256" key="1">
    <source>
        <dbReference type="ARBA" id="ARBA00001968"/>
    </source>
</evidence>
<evidence type="ECO:0000256" key="2">
    <source>
        <dbReference type="ARBA" id="ARBA00016549"/>
    </source>
</evidence>
<proteinExistence type="predicted"/>
<evidence type="ECO:0000313" key="7">
    <source>
        <dbReference type="Proteomes" id="UP000033411"/>
    </source>
</evidence>
<dbReference type="EMBL" id="LANJ01000011">
    <property type="protein sequence ID" value="KKC39288.1"/>
    <property type="molecule type" value="Genomic_DNA"/>
</dbReference>